<evidence type="ECO:0000313" key="2">
    <source>
        <dbReference type="Proteomes" id="UP001432014"/>
    </source>
</evidence>
<accession>A0ABZ1WMF6</accession>
<reference evidence="1 2" key="1">
    <citation type="submission" date="2022-10" db="EMBL/GenBank/DDBJ databases">
        <title>The complete genomes of actinobacterial strains from the NBC collection.</title>
        <authorList>
            <person name="Joergensen T.S."/>
            <person name="Alvarez Arevalo M."/>
            <person name="Sterndorff E.B."/>
            <person name="Faurdal D."/>
            <person name="Vuksanovic O."/>
            <person name="Mourched A.-S."/>
            <person name="Charusanti P."/>
            <person name="Shaw S."/>
            <person name="Blin K."/>
            <person name="Weber T."/>
        </authorList>
    </citation>
    <scope>NUCLEOTIDE SEQUENCE [LARGE SCALE GENOMIC DNA]</scope>
    <source>
        <strain evidence="1 2">NBC_01247</strain>
    </source>
</reference>
<dbReference type="EMBL" id="CP108482">
    <property type="protein sequence ID" value="WUS61864.1"/>
    <property type="molecule type" value="Genomic_DNA"/>
</dbReference>
<keyword evidence="2" id="KW-1185">Reference proteome</keyword>
<proteinExistence type="predicted"/>
<gene>
    <name evidence="1" type="ORF">OG469_39705</name>
</gene>
<evidence type="ECO:0000313" key="1">
    <source>
        <dbReference type="EMBL" id="WUS61864.1"/>
    </source>
</evidence>
<organism evidence="1 2">
    <name type="scientific">Kitasatospora herbaricolor</name>
    <dbReference type="NCBI Taxonomy" id="68217"/>
    <lineage>
        <taxon>Bacteria</taxon>
        <taxon>Bacillati</taxon>
        <taxon>Actinomycetota</taxon>
        <taxon>Actinomycetes</taxon>
        <taxon>Kitasatosporales</taxon>
        <taxon>Streptomycetaceae</taxon>
        <taxon>Kitasatospora</taxon>
    </lineage>
</organism>
<protein>
    <submittedName>
        <fullName evidence="1">Uncharacterized protein</fullName>
    </submittedName>
</protein>
<sequence>MEGRWGEEIGASGGALEAALEIDDPVTINRAGHNLVRALIETGRLQDTRLRVARAADMLAKADTLL</sequence>
<dbReference type="RefSeq" id="WP_329611848.1">
    <property type="nucleotide sequence ID" value="NZ_CP108482.1"/>
</dbReference>
<name>A0ABZ1WMF6_9ACTN</name>
<dbReference type="Proteomes" id="UP001432014">
    <property type="component" value="Chromosome"/>
</dbReference>